<accession>A0A506ULU0</accession>
<dbReference type="RefSeq" id="WP_165598844.1">
    <property type="nucleotide sequence ID" value="NZ_SORY01000001.1"/>
</dbReference>
<evidence type="ECO:0000313" key="1">
    <source>
        <dbReference type="EMBL" id="TPW34311.1"/>
    </source>
</evidence>
<gene>
    <name evidence="1" type="ORF">E3202_07395</name>
</gene>
<organism evidence="1 2">
    <name type="scientific">Oecophyllibacter saccharovorans</name>
    <dbReference type="NCBI Taxonomy" id="2558360"/>
    <lineage>
        <taxon>Bacteria</taxon>
        <taxon>Pseudomonadati</taxon>
        <taxon>Pseudomonadota</taxon>
        <taxon>Alphaproteobacteria</taxon>
        <taxon>Acetobacterales</taxon>
        <taxon>Acetobacteraceae</taxon>
        <taxon>Oecophyllibacter</taxon>
    </lineage>
</organism>
<protein>
    <submittedName>
        <fullName evidence="1">Uncharacterized protein</fullName>
    </submittedName>
</protein>
<name>A0A506ULU0_9PROT</name>
<keyword evidence="2" id="KW-1185">Reference proteome</keyword>
<dbReference type="AlphaFoldDB" id="A0A506ULU0"/>
<reference evidence="1 2" key="1">
    <citation type="submission" date="2019-03" db="EMBL/GenBank/DDBJ databases">
        <title>The complete genome sequence of Neokomagataea sp. Jb2 NBRC113641.</title>
        <authorList>
            <person name="Chua K.-O."/>
            <person name="Chan K.-G."/>
            <person name="See-Too W.-S."/>
        </authorList>
    </citation>
    <scope>NUCLEOTIDE SEQUENCE [LARGE SCALE GENOMIC DNA]</scope>
    <source>
        <strain evidence="1 2">Jb2</strain>
    </source>
</reference>
<evidence type="ECO:0000313" key="2">
    <source>
        <dbReference type="Proteomes" id="UP000315037"/>
    </source>
</evidence>
<comment type="caution">
    <text evidence="1">The sequence shown here is derived from an EMBL/GenBank/DDBJ whole genome shotgun (WGS) entry which is preliminary data.</text>
</comment>
<sequence length="109" mass="11740">MAPAGNRPEESGAQAGTGTVETAVLRAATRALGSQTMACLNAYLATNPDQLAHASAVFLEKLGRLWQLEEVESAEVFQELTARVELSHQLFARGIRARKGEGYRSTKLP</sequence>
<dbReference type="EMBL" id="SORZ01000002">
    <property type="protein sequence ID" value="TPW34311.1"/>
    <property type="molecule type" value="Genomic_DNA"/>
</dbReference>
<proteinExistence type="predicted"/>
<dbReference type="Proteomes" id="UP000315037">
    <property type="component" value="Unassembled WGS sequence"/>
</dbReference>